<name>A0A9D3M6X6_ANGAN</name>
<dbReference type="PANTHER" id="PTHR24025">
    <property type="entry name" value="DESMOGLEIN FAMILY MEMBER"/>
    <property type="match status" value="1"/>
</dbReference>
<keyword evidence="14" id="KW-1185">Reference proteome</keyword>
<dbReference type="PRINTS" id="PR00205">
    <property type="entry name" value="CADHERIN"/>
</dbReference>
<keyword evidence="3 11" id="KW-0812">Transmembrane</keyword>
<evidence type="ECO:0000313" key="13">
    <source>
        <dbReference type="EMBL" id="KAG5841885.1"/>
    </source>
</evidence>
<dbReference type="PANTHER" id="PTHR24025:SF1">
    <property type="entry name" value="DESMOGLEIN-2"/>
    <property type="match status" value="1"/>
</dbReference>
<comment type="caution">
    <text evidence="13">The sequence shown here is derived from an EMBL/GenBank/DDBJ whole genome shotgun (WGS) entry which is preliminary data.</text>
</comment>
<keyword evidence="2" id="KW-1003">Cell membrane</keyword>
<dbReference type="CDD" id="cd11304">
    <property type="entry name" value="Cadherin_repeat"/>
    <property type="match status" value="2"/>
</dbReference>
<evidence type="ECO:0000256" key="6">
    <source>
        <dbReference type="ARBA" id="ARBA00022889"/>
    </source>
</evidence>
<keyword evidence="9" id="KW-0325">Glycoprotein</keyword>
<dbReference type="GO" id="GO:0005509">
    <property type="term" value="F:calcium ion binding"/>
    <property type="evidence" value="ECO:0007669"/>
    <property type="project" value="UniProtKB-UniRule"/>
</dbReference>
<keyword evidence="4" id="KW-0677">Repeat</keyword>
<reference evidence="13" key="1">
    <citation type="submission" date="2021-01" db="EMBL/GenBank/DDBJ databases">
        <title>A chromosome-scale assembly of European eel, Anguilla anguilla.</title>
        <authorList>
            <person name="Henkel C."/>
            <person name="Jong-Raadsen S.A."/>
            <person name="Dufour S."/>
            <person name="Weltzien F.-A."/>
            <person name="Palstra A.P."/>
            <person name="Pelster B."/>
            <person name="Spaink H.P."/>
            <person name="Van Den Thillart G.E."/>
            <person name="Jansen H."/>
            <person name="Zahm M."/>
            <person name="Klopp C."/>
            <person name="Cedric C."/>
            <person name="Louis A."/>
            <person name="Berthelot C."/>
            <person name="Parey E."/>
            <person name="Roest Crollius H."/>
            <person name="Montfort J."/>
            <person name="Robinson-Rechavi M."/>
            <person name="Bucao C."/>
            <person name="Bouchez O."/>
            <person name="Gislard M."/>
            <person name="Lluch J."/>
            <person name="Milhes M."/>
            <person name="Lampietro C."/>
            <person name="Lopez Roques C."/>
            <person name="Donnadieu C."/>
            <person name="Braasch I."/>
            <person name="Desvignes T."/>
            <person name="Postlethwait J."/>
            <person name="Bobe J."/>
            <person name="Guiguen Y."/>
            <person name="Dirks R."/>
        </authorList>
    </citation>
    <scope>NUCLEOTIDE SEQUENCE</scope>
    <source>
        <strain evidence="13">Tag_6206</strain>
        <tissue evidence="13">Liver</tissue>
    </source>
</reference>
<comment type="subcellular location">
    <subcellularLocation>
        <location evidence="1">Cell membrane</location>
    </subcellularLocation>
</comment>
<proteinExistence type="predicted"/>
<dbReference type="PROSITE" id="PS50268">
    <property type="entry name" value="CADHERIN_2"/>
    <property type="match status" value="2"/>
</dbReference>
<dbReference type="Gene3D" id="2.60.40.60">
    <property type="entry name" value="Cadherins"/>
    <property type="match status" value="2"/>
</dbReference>
<dbReference type="GO" id="GO:0007156">
    <property type="term" value="P:homophilic cell adhesion via plasma membrane adhesion molecules"/>
    <property type="evidence" value="ECO:0007669"/>
    <property type="project" value="InterPro"/>
</dbReference>
<dbReference type="Proteomes" id="UP001044222">
    <property type="component" value="Chromosome 9"/>
</dbReference>
<dbReference type="EMBL" id="JAFIRN010000009">
    <property type="protein sequence ID" value="KAG5841885.1"/>
    <property type="molecule type" value="Genomic_DNA"/>
</dbReference>
<dbReference type="InterPro" id="IPR015919">
    <property type="entry name" value="Cadherin-like_sf"/>
</dbReference>
<sequence length="195" mass="21759">MARVFYAGICLLLIHMLTVVIVKVDTKGLTNLKRQKREWIVPPRKLKENVDYRREVIAKIRSDEETRTSIRYSLTGQGADKDPVGLFVVDSRSGEVRVTDILDREKVAVYYLQGMAKFDNGSQAERNIDLRVIVEDENDNDPVFSIVKAGNVSELSQSGTLVMIIAATDADDPATPNAQISYSILEQVPGDPAMF</sequence>
<keyword evidence="7 11" id="KW-1133">Transmembrane helix</keyword>
<evidence type="ECO:0000256" key="1">
    <source>
        <dbReference type="ARBA" id="ARBA00004236"/>
    </source>
</evidence>
<gene>
    <name evidence="13" type="ORF">ANANG_G00171770</name>
</gene>
<dbReference type="AlphaFoldDB" id="A0A9D3M6X6"/>
<organism evidence="13 14">
    <name type="scientific">Anguilla anguilla</name>
    <name type="common">European freshwater eel</name>
    <name type="synonym">Muraena anguilla</name>
    <dbReference type="NCBI Taxonomy" id="7936"/>
    <lineage>
        <taxon>Eukaryota</taxon>
        <taxon>Metazoa</taxon>
        <taxon>Chordata</taxon>
        <taxon>Craniata</taxon>
        <taxon>Vertebrata</taxon>
        <taxon>Euteleostomi</taxon>
        <taxon>Actinopterygii</taxon>
        <taxon>Neopterygii</taxon>
        <taxon>Teleostei</taxon>
        <taxon>Anguilliformes</taxon>
        <taxon>Anguillidae</taxon>
        <taxon>Anguilla</taxon>
    </lineage>
</organism>
<keyword evidence="6" id="KW-0130">Cell adhesion</keyword>
<feature type="domain" description="Cadherin" evidence="12">
    <location>
        <begin position="46"/>
        <end position="144"/>
    </location>
</feature>
<evidence type="ECO:0000256" key="7">
    <source>
        <dbReference type="ARBA" id="ARBA00022989"/>
    </source>
</evidence>
<dbReference type="GO" id="GO:0005886">
    <property type="term" value="C:plasma membrane"/>
    <property type="evidence" value="ECO:0007669"/>
    <property type="project" value="UniProtKB-SubCell"/>
</dbReference>
<dbReference type="SUPFAM" id="SSF49313">
    <property type="entry name" value="Cadherin-like"/>
    <property type="match status" value="2"/>
</dbReference>
<dbReference type="InterPro" id="IPR050971">
    <property type="entry name" value="Cadherin-domain_protein"/>
</dbReference>
<evidence type="ECO:0000259" key="12">
    <source>
        <dbReference type="PROSITE" id="PS50268"/>
    </source>
</evidence>
<evidence type="ECO:0000256" key="2">
    <source>
        <dbReference type="ARBA" id="ARBA00022475"/>
    </source>
</evidence>
<evidence type="ECO:0000256" key="4">
    <source>
        <dbReference type="ARBA" id="ARBA00022737"/>
    </source>
</evidence>
<evidence type="ECO:0000256" key="11">
    <source>
        <dbReference type="SAM" id="Phobius"/>
    </source>
</evidence>
<evidence type="ECO:0000256" key="3">
    <source>
        <dbReference type="ARBA" id="ARBA00022692"/>
    </source>
</evidence>
<accession>A0A9D3M6X6</accession>
<dbReference type="Pfam" id="PF00028">
    <property type="entry name" value="Cadherin"/>
    <property type="match status" value="1"/>
</dbReference>
<feature type="domain" description="Cadherin" evidence="12">
    <location>
        <begin position="144"/>
        <end position="195"/>
    </location>
</feature>
<dbReference type="FunFam" id="2.60.40.60:FF:000011">
    <property type="entry name" value="Cadherin 1"/>
    <property type="match status" value="1"/>
</dbReference>
<evidence type="ECO:0000256" key="9">
    <source>
        <dbReference type="ARBA" id="ARBA00023180"/>
    </source>
</evidence>
<dbReference type="SMART" id="SM00112">
    <property type="entry name" value="CA"/>
    <property type="match status" value="1"/>
</dbReference>
<evidence type="ECO:0000256" key="8">
    <source>
        <dbReference type="ARBA" id="ARBA00023136"/>
    </source>
</evidence>
<evidence type="ECO:0000256" key="5">
    <source>
        <dbReference type="ARBA" id="ARBA00022837"/>
    </source>
</evidence>
<protein>
    <recommendedName>
        <fullName evidence="12">Cadherin domain-containing protein</fullName>
    </recommendedName>
</protein>
<evidence type="ECO:0000256" key="10">
    <source>
        <dbReference type="PROSITE-ProRule" id="PRU00043"/>
    </source>
</evidence>
<dbReference type="GO" id="GO:0030057">
    <property type="term" value="C:desmosome"/>
    <property type="evidence" value="ECO:0007669"/>
    <property type="project" value="TreeGrafter"/>
</dbReference>
<evidence type="ECO:0000313" key="14">
    <source>
        <dbReference type="Proteomes" id="UP001044222"/>
    </source>
</evidence>
<dbReference type="InterPro" id="IPR002126">
    <property type="entry name" value="Cadherin-like_dom"/>
</dbReference>
<keyword evidence="8 11" id="KW-0472">Membrane</keyword>
<keyword evidence="5 10" id="KW-0106">Calcium</keyword>
<feature type="transmembrane region" description="Helical" evidence="11">
    <location>
        <begin position="6"/>
        <end position="24"/>
    </location>
</feature>